<dbReference type="Proteomes" id="UP000031408">
    <property type="component" value="Unassembled WGS sequence"/>
</dbReference>
<dbReference type="STRING" id="1349421.OI18_12900"/>
<keyword evidence="1" id="KW-0732">Signal</keyword>
<evidence type="ECO:0000313" key="3">
    <source>
        <dbReference type="EMBL" id="KIC94262.1"/>
    </source>
</evidence>
<evidence type="ECO:0000259" key="2">
    <source>
        <dbReference type="PROSITE" id="PS50902"/>
    </source>
</evidence>
<reference evidence="3 4" key="1">
    <citation type="submission" date="2014-11" db="EMBL/GenBank/DDBJ databases">
        <title>Genome sequence of Flavihumibacter solisilvae 3-3.</title>
        <authorList>
            <person name="Zhou G."/>
            <person name="Li M."/>
            <person name="Wang G."/>
        </authorList>
    </citation>
    <scope>NUCLEOTIDE SEQUENCE [LARGE SCALE GENOMIC DNA]</scope>
    <source>
        <strain evidence="3 4">3-3</strain>
    </source>
</reference>
<dbReference type="GO" id="GO:0010181">
    <property type="term" value="F:FMN binding"/>
    <property type="evidence" value="ECO:0007669"/>
    <property type="project" value="InterPro"/>
</dbReference>
<feature type="chain" id="PRO_5002135369" evidence="1">
    <location>
        <begin position="28"/>
        <end position="214"/>
    </location>
</feature>
<dbReference type="SUPFAM" id="SSF52218">
    <property type="entry name" value="Flavoproteins"/>
    <property type="match status" value="1"/>
</dbReference>
<dbReference type="InterPro" id="IPR008254">
    <property type="entry name" value="Flavodoxin/NO_synth"/>
</dbReference>
<dbReference type="PANTHER" id="PTHR39201:SF1">
    <property type="entry name" value="FLAVODOXIN-LIKE DOMAIN-CONTAINING PROTEIN"/>
    <property type="match status" value="1"/>
</dbReference>
<comment type="caution">
    <text evidence="3">The sequence shown here is derived from an EMBL/GenBank/DDBJ whole genome shotgun (WGS) entry which is preliminary data.</text>
</comment>
<dbReference type="PROSITE" id="PS50902">
    <property type="entry name" value="FLAVODOXIN_LIKE"/>
    <property type="match status" value="1"/>
</dbReference>
<dbReference type="AlphaFoldDB" id="A0A0C1L2N9"/>
<keyword evidence="4" id="KW-1185">Reference proteome</keyword>
<evidence type="ECO:0000313" key="4">
    <source>
        <dbReference type="Proteomes" id="UP000031408"/>
    </source>
</evidence>
<evidence type="ECO:0000256" key="1">
    <source>
        <dbReference type="SAM" id="SignalP"/>
    </source>
</evidence>
<sequence>MEIITCMTNLLCAIVLFISSCTSSVTEDVIVRNDTTIQPNKVLIVYLSRTNNTKAIAEIIYENMGGTLVPLELEKPYPENYQATVQQVAKENETGYLPPLKTKIDNIDNYNVVFVGFPTWGMQLPPPMKSFLNQYDLGGKTIVPFNTNGGYGIGSSFQAVKELCPNSKVLNGFTIQGGSERDGRYLVIKDKKRKEAQTQVKNWLQGLRLMKENP</sequence>
<dbReference type="Pfam" id="PF12682">
    <property type="entry name" value="Flavodoxin_4"/>
    <property type="match status" value="1"/>
</dbReference>
<protein>
    <submittedName>
        <fullName evidence="3">Flavodoxin</fullName>
    </submittedName>
</protein>
<proteinExistence type="predicted"/>
<feature type="domain" description="Flavodoxin-like" evidence="2">
    <location>
        <begin position="42"/>
        <end position="208"/>
    </location>
</feature>
<name>A0A0C1L2N9_9BACT</name>
<gene>
    <name evidence="3" type="ORF">OI18_12900</name>
</gene>
<organism evidence="3 4">
    <name type="scientific">Flavihumibacter solisilvae</name>
    <dbReference type="NCBI Taxonomy" id="1349421"/>
    <lineage>
        <taxon>Bacteria</taxon>
        <taxon>Pseudomonadati</taxon>
        <taxon>Bacteroidota</taxon>
        <taxon>Chitinophagia</taxon>
        <taxon>Chitinophagales</taxon>
        <taxon>Chitinophagaceae</taxon>
        <taxon>Flavihumibacter</taxon>
    </lineage>
</organism>
<accession>A0A0C1L2N9</accession>
<dbReference type="Gene3D" id="3.40.50.360">
    <property type="match status" value="1"/>
</dbReference>
<dbReference type="OrthoDB" id="9806505at2"/>
<dbReference type="InterPro" id="IPR029039">
    <property type="entry name" value="Flavoprotein-like_sf"/>
</dbReference>
<dbReference type="PANTHER" id="PTHR39201">
    <property type="entry name" value="EXPORTED PROTEIN-RELATED"/>
    <property type="match status" value="1"/>
</dbReference>
<dbReference type="EMBL" id="JSVC01000014">
    <property type="protein sequence ID" value="KIC94262.1"/>
    <property type="molecule type" value="Genomic_DNA"/>
</dbReference>
<feature type="signal peptide" evidence="1">
    <location>
        <begin position="1"/>
        <end position="27"/>
    </location>
</feature>